<dbReference type="PANTHER" id="PTHR43767:SF8">
    <property type="entry name" value="LONG-CHAIN-FATTY-ACID--COA LIGASE"/>
    <property type="match status" value="1"/>
</dbReference>
<evidence type="ECO:0000256" key="5">
    <source>
        <dbReference type="ARBA" id="ARBA00039545"/>
    </source>
</evidence>
<gene>
    <name evidence="9" type="ORF">FPZ12_027425</name>
</gene>
<evidence type="ECO:0000313" key="9">
    <source>
        <dbReference type="EMBL" id="KAA9156579.1"/>
    </source>
</evidence>
<dbReference type="OrthoDB" id="8185589at2"/>
<dbReference type="PANTHER" id="PTHR43767">
    <property type="entry name" value="LONG-CHAIN-FATTY-ACID--COA LIGASE"/>
    <property type="match status" value="1"/>
</dbReference>
<evidence type="ECO:0000256" key="3">
    <source>
        <dbReference type="ARBA" id="ARBA00022598"/>
    </source>
</evidence>
<evidence type="ECO:0000256" key="6">
    <source>
        <dbReference type="ARBA" id="ARBA00042773"/>
    </source>
</evidence>
<proteinExistence type="predicted"/>
<dbReference type="Gene3D" id="3.30.300.30">
    <property type="match status" value="1"/>
</dbReference>
<dbReference type="InterPro" id="IPR050237">
    <property type="entry name" value="ATP-dep_AMP-bd_enzyme"/>
</dbReference>
<dbReference type="EMBL" id="VMNW02000048">
    <property type="protein sequence ID" value="KAA9156579.1"/>
    <property type="molecule type" value="Genomic_DNA"/>
</dbReference>
<evidence type="ECO:0000256" key="4">
    <source>
        <dbReference type="ARBA" id="ARBA00026121"/>
    </source>
</evidence>
<reference evidence="9" key="1">
    <citation type="submission" date="2019-09" db="EMBL/GenBank/DDBJ databases">
        <authorList>
            <person name="Teo W.F.A."/>
            <person name="Duangmal K."/>
        </authorList>
    </citation>
    <scope>NUCLEOTIDE SEQUENCE [LARGE SCALE GENOMIC DNA]</scope>
    <source>
        <strain evidence="9">K81G1</strain>
    </source>
</reference>
<evidence type="ECO:0000313" key="10">
    <source>
        <dbReference type="Proteomes" id="UP000319769"/>
    </source>
</evidence>
<evidence type="ECO:0000256" key="1">
    <source>
        <dbReference type="ARBA" id="ARBA00004170"/>
    </source>
</evidence>
<organism evidence="9 10">
    <name type="scientific">Amycolatopsis acidicola</name>
    <dbReference type="NCBI Taxonomy" id="2596893"/>
    <lineage>
        <taxon>Bacteria</taxon>
        <taxon>Bacillati</taxon>
        <taxon>Actinomycetota</taxon>
        <taxon>Actinomycetes</taxon>
        <taxon>Pseudonocardiales</taxon>
        <taxon>Pseudonocardiaceae</taxon>
        <taxon>Amycolatopsis</taxon>
    </lineage>
</organism>
<dbReference type="Pfam" id="PF00501">
    <property type="entry name" value="AMP-binding"/>
    <property type="match status" value="1"/>
</dbReference>
<evidence type="ECO:0000259" key="8">
    <source>
        <dbReference type="Pfam" id="PF13193"/>
    </source>
</evidence>
<dbReference type="EC" id="6.2.1.3" evidence="4"/>
<comment type="caution">
    <text evidence="9">The sequence shown here is derived from an EMBL/GenBank/DDBJ whole genome shotgun (WGS) entry which is preliminary data.</text>
</comment>
<dbReference type="CDD" id="cd04433">
    <property type="entry name" value="AFD_class_I"/>
    <property type="match status" value="1"/>
</dbReference>
<dbReference type="Pfam" id="PF13193">
    <property type="entry name" value="AMP-binding_C"/>
    <property type="match status" value="1"/>
</dbReference>
<keyword evidence="3" id="KW-0436">Ligase</keyword>
<dbReference type="InterPro" id="IPR025110">
    <property type="entry name" value="AMP-bd_C"/>
</dbReference>
<protein>
    <recommendedName>
        <fullName evidence="5">Long-chain-fatty-acid--CoA ligase</fullName>
        <ecNumber evidence="4">6.2.1.3</ecNumber>
    </recommendedName>
    <alternativeName>
        <fullName evidence="6">Long-chain acyl-CoA synthetase</fullName>
    </alternativeName>
</protein>
<keyword evidence="10" id="KW-1185">Reference proteome</keyword>
<accession>A0A5N0UZA5</accession>
<evidence type="ECO:0000259" key="7">
    <source>
        <dbReference type="Pfam" id="PF00501"/>
    </source>
</evidence>
<feature type="domain" description="AMP-dependent synthetase/ligase" evidence="7">
    <location>
        <begin position="26"/>
        <end position="369"/>
    </location>
</feature>
<dbReference type="SUPFAM" id="SSF56801">
    <property type="entry name" value="Acetyl-CoA synthetase-like"/>
    <property type="match status" value="1"/>
</dbReference>
<dbReference type="InterPro" id="IPR045851">
    <property type="entry name" value="AMP-bd_C_sf"/>
</dbReference>
<comment type="subcellular location">
    <subcellularLocation>
        <location evidence="1">Membrane</location>
        <topology evidence="1">Peripheral membrane protein</topology>
    </subcellularLocation>
</comment>
<dbReference type="Gene3D" id="3.40.50.12780">
    <property type="entry name" value="N-terminal domain of ligase-like"/>
    <property type="match status" value="1"/>
</dbReference>
<feature type="domain" description="AMP-binding enzyme C-terminal" evidence="8">
    <location>
        <begin position="419"/>
        <end position="487"/>
    </location>
</feature>
<dbReference type="GO" id="GO:0016020">
    <property type="term" value="C:membrane"/>
    <property type="evidence" value="ECO:0007669"/>
    <property type="project" value="UniProtKB-SubCell"/>
</dbReference>
<dbReference type="AlphaFoldDB" id="A0A5N0UZA5"/>
<dbReference type="InterPro" id="IPR000873">
    <property type="entry name" value="AMP-dep_synth/lig_dom"/>
</dbReference>
<comment type="pathway">
    <text evidence="2">Lipid metabolism; fatty acid beta-oxidation.</text>
</comment>
<name>A0A5N0UZA5_9PSEU</name>
<dbReference type="GO" id="GO:0004467">
    <property type="term" value="F:long-chain fatty acid-CoA ligase activity"/>
    <property type="evidence" value="ECO:0007669"/>
    <property type="project" value="UniProtKB-EC"/>
</dbReference>
<sequence>MGGEGMNLWSLLDGRDPGSVVAFDAGAGPVTTDELRQRALGVAESLRRAGAGAGDCVAVWLPNWSDALAWQFGAAAVGAHVIGVNTRYNVDEVRHVLERARPEVVALAHDFHGLDLLGRLRRAVGEGTPPEVAVVPGPGGRPPRDLSGYDLGAGAWLVATGGEDAGTATGDELAVAFTTSGSTGKPKLAAHKASAVVEHARYDAAGMDVGPGDVVVCALPLSGVFGFNTATAAIAGGAACLLEPVFDERALLADMARLRATHLVGGDDLAGRLADAWQGEDLRAWRWLGIADFVGRSRELAEWTLREFGTVTTGVYGSSEVFALTAFWPADEPEARRWRGGGKPVSPRIEARVVDGELQLRGPNVVDAYLGQDNPEAFTEDGWFRTGDLAEIHDDGAFTYLCRMGDVLRLRGFLVEPAEIEQRLAEHEAVISAKVVGIRGDEGDEAIGFVVTEGETDGEALREWCARTLAKFKVPAEIHVIGEMPTTSGTNGMKIKAATLREWALERRKSAR</sequence>
<dbReference type="Proteomes" id="UP000319769">
    <property type="component" value="Unassembled WGS sequence"/>
</dbReference>
<dbReference type="InterPro" id="IPR042099">
    <property type="entry name" value="ANL_N_sf"/>
</dbReference>
<evidence type="ECO:0000256" key="2">
    <source>
        <dbReference type="ARBA" id="ARBA00005005"/>
    </source>
</evidence>